<evidence type="ECO:0000313" key="4">
    <source>
        <dbReference type="EMBL" id="KAJ4500534.1"/>
    </source>
</evidence>
<reference evidence="4" key="1">
    <citation type="submission" date="2022-08" db="EMBL/GenBank/DDBJ databases">
        <title>A Global Phylogenomic Analysis of the Shiitake Genus Lentinula.</title>
        <authorList>
            <consortium name="DOE Joint Genome Institute"/>
            <person name="Sierra-Patev S."/>
            <person name="Min B."/>
            <person name="Naranjo-Ortiz M."/>
            <person name="Looney B."/>
            <person name="Konkel Z."/>
            <person name="Slot J.C."/>
            <person name="Sakamoto Y."/>
            <person name="Steenwyk J.L."/>
            <person name="Rokas A."/>
            <person name="Carro J."/>
            <person name="Camarero S."/>
            <person name="Ferreira P."/>
            <person name="Molpeceres G."/>
            <person name="Ruiz-Duenas F.J."/>
            <person name="Serrano A."/>
            <person name="Henrissat B."/>
            <person name="Drula E."/>
            <person name="Hughes K.W."/>
            <person name="Mata J.L."/>
            <person name="Ishikawa N.K."/>
            <person name="Vargas-Isla R."/>
            <person name="Ushijima S."/>
            <person name="Smith C.A."/>
            <person name="Ahrendt S."/>
            <person name="Andreopoulos W."/>
            <person name="He G."/>
            <person name="Labutti K."/>
            <person name="Lipzen A."/>
            <person name="Ng V."/>
            <person name="Riley R."/>
            <person name="Sandor L."/>
            <person name="Barry K."/>
            <person name="Martinez A.T."/>
            <person name="Xiao Y."/>
            <person name="Gibbons J.G."/>
            <person name="Terashima K."/>
            <person name="Grigoriev I.V."/>
            <person name="Hibbett D.S."/>
        </authorList>
    </citation>
    <scope>NUCLEOTIDE SEQUENCE</scope>
    <source>
        <strain evidence="4">RHP3577 ss4</strain>
    </source>
</reference>
<feature type="repeat" description="WD" evidence="1">
    <location>
        <begin position="241"/>
        <end position="282"/>
    </location>
</feature>
<feature type="region of interest" description="Disordered" evidence="2">
    <location>
        <begin position="701"/>
        <end position="753"/>
    </location>
</feature>
<protein>
    <recommendedName>
        <fullName evidence="3">F-box domain-containing protein</fullName>
    </recommendedName>
</protein>
<dbReference type="Proteomes" id="UP001150217">
    <property type="component" value="Unassembled WGS sequence"/>
</dbReference>
<dbReference type="CDD" id="cd09917">
    <property type="entry name" value="F-box_SF"/>
    <property type="match status" value="1"/>
</dbReference>
<feature type="region of interest" description="Disordered" evidence="2">
    <location>
        <begin position="644"/>
        <end position="664"/>
    </location>
</feature>
<organism evidence="4 5">
    <name type="scientific">Lentinula lateritia</name>
    <dbReference type="NCBI Taxonomy" id="40482"/>
    <lineage>
        <taxon>Eukaryota</taxon>
        <taxon>Fungi</taxon>
        <taxon>Dikarya</taxon>
        <taxon>Basidiomycota</taxon>
        <taxon>Agaricomycotina</taxon>
        <taxon>Agaricomycetes</taxon>
        <taxon>Agaricomycetidae</taxon>
        <taxon>Agaricales</taxon>
        <taxon>Marasmiineae</taxon>
        <taxon>Omphalotaceae</taxon>
        <taxon>Lentinula</taxon>
    </lineage>
</organism>
<feature type="compositionally biased region" description="Polar residues" evidence="2">
    <location>
        <begin position="701"/>
        <end position="713"/>
    </location>
</feature>
<dbReference type="EMBL" id="JANVFT010000005">
    <property type="protein sequence ID" value="KAJ4500534.1"/>
    <property type="molecule type" value="Genomic_DNA"/>
</dbReference>
<dbReference type="Pfam" id="PF00400">
    <property type="entry name" value="WD40"/>
    <property type="match status" value="1"/>
</dbReference>
<dbReference type="SMART" id="SM00320">
    <property type="entry name" value="WD40"/>
    <property type="match status" value="2"/>
</dbReference>
<keyword evidence="5" id="KW-1185">Reference proteome</keyword>
<dbReference type="InterPro" id="IPR001810">
    <property type="entry name" value="F-box_dom"/>
</dbReference>
<sequence>MPNRPHKYPFINSSVSKSTSSSLKSSTQHGLLCSIPAENLTHITAYLDPPSLFALSRVNRALYGHIGEDHTWHRAFLLNFLGILPESDIHSKKALVLRRTKSSWRQEYVFRFNLIRRWERSRNTTIAHVPVHSSISRMHLMPLYFLISSSVQHGIVSRSIPLTGKVIKGFLSPSLSGNGLGIGNPNTEFAPNVTACALSSDGGTAKIVWGFRNGEIAVMTAAKTMETGTRSAGRLTGCKVEEEHEAQVNQVEWDETGCYVVSAARDGRIKVWDAKKIRCVWTSQYFLPNICVSVVLRSSPQGYMVVSTMDSGEIWVWLRITLTVENVLPSPVMSGSPNIRIPYPIQDDDTTRAPSSLYVDNIGSPSGAYVFVTYQSRQEFWGIYLEYTSSSYKVSKYFSDEASGAVTALFPCFCGENSPDERGFVIAGHQMGWINVYPQIELSVSRNVNVVPLITPTQKFEAHPDGSAVTALAWNGCILVTGSDFGETSIFDACSFRRLRVLNSPLSPTRIRNIGLGAQGESFSGGVNQILLGEESDFLVASVGEHALAFKADALPKHGKMQSGKAAGKKPIRTVKGYEKILFDQLITESLKEHGQKGQHLRKVYAREREHQANLDRLGLDEVEALEYALMLSRDEAVERARVDEGPSQHHIRDSPHHAMDDGVFEGEFDDFTTELPTSSQILTSATQSVPVLSGKLLSTSVRSTGTMQTPKSKSMPIEKSPHQTSPSSSNRKIQVHPPARRKPRKANFGDELIPSSVASSISSSAKSTDSVSESAIDGGAFPSISPARSINVAPSPPRMSLSSAGGSMAHGAWAKPLVSNSSASPWSGSSPAASSPMVQTAAPSSVPSVHGQGVDDDIDDDIKLAIRLSLESAEDEARRRGA</sequence>
<keyword evidence="1" id="KW-0853">WD repeat</keyword>
<dbReference type="SUPFAM" id="SSF50978">
    <property type="entry name" value="WD40 repeat-like"/>
    <property type="match status" value="1"/>
</dbReference>
<feature type="compositionally biased region" description="Basic and acidic residues" evidence="2">
    <location>
        <begin position="644"/>
        <end position="661"/>
    </location>
</feature>
<dbReference type="SUPFAM" id="SSF81383">
    <property type="entry name" value="F-box domain"/>
    <property type="match status" value="1"/>
</dbReference>
<feature type="region of interest" description="Disordered" evidence="2">
    <location>
        <begin position="780"/>
        <end position="857"/>
    </location>
</feature>
<evidence type="ECO:0000259" key="3">
    <source>
        <dbReference type="PROSITE" id="PS50181"/>
    </source>
</evidence>
<accession>A0ABQ8VZ97</accession>
<dbReference type="InterPro" id="IPR036047">
    <property type="entry name" value="F-box-like_dom_sf"/>
</dbReference>
<evidence type="ECO:0000256" key="1">
    <source>
        <dbReference type="PROSITE-ProRule" id="PRU00221"/>
    </source>
</evidence>
<dbReference type="PROSITE" id="PS50181">
    <property type="entry name" value="FBOX"/>
    <property type="match status" value="1"/>
</dbReference>
<feature type="domain" description="F-box" evidence="3">
    <location>
        <begin position="29"/>
        <end position="75"/>
    </location>
</feature>
<dbReference type="InterPro" id="IPR015943">
    <property type="entry name" value="WD40/YVTN_repeat-like_dom_sf"/>
</dbReference>
<dbReference type="InterPro" id="IPR001680">
    <property type="entry name" value="WD40_rpt"/>
</dbReference>
<dbReference type="InterPro" id="IPR036322">
    <property type="entry name" value="WD40_repeat_dom_sf"/>
</dbReference>
<dbReference type="Pfam" id="PF12937">
    <property type="entry name" value="F-box-like"/>
    <property type="match status" value="1"/>
</dbReference>
<feature type="compositionally biased region" description="Polar residues" evidence="2">
    <location>
        <begin position="723"/>
        <end position="733"/>
    </location>
</feature>
<dbReference type="Gene3D" id="1.20.1280.50">
    <property type="match status" value="1"/>
</dbReference>
<feature type="compositionally biased region" description="Polar residues" evidence="2">
    <location>
        <begin position="838"/>
        <end position="848"/>
    </location>
</feature>
<proteinExistence type="predicted"/>
<comment type="caution">
    <text evidence="4">The sequence shown here is derived from an EMBL/GenBank/DDBJ whole genome shotgun (WGS) entry which is preliminary data.</text>
</comment>
<feature type="compositionally biased region" description="Low complexity" evidence="2">
    <location>
        <begin position="820"/>
        <end position="837"/>
    </location>
</feature>
<dbReference type="PROSITE" id="PS50294">
    <property type="entry name" value="WD_REPEATS_REGION"/>
    <property type="match status" value="1"/>
</dbReference>
<gene>
    <name evidence="4" type="ORF">C8R41DRAFT_809902</name>
</gene>
<evidence type="ECO:0000313" key="5">
    <source>
        <dbReference type="Proteomes" id="UP001150217"/>
    </source>
</evidence>
<dbReference type="PROSITE" id="PS50082">
    <property type="entry name" value="WD_REPEATS_2"/>
    <property type="match status" value="1"/>
</dbReference>
<evidence type="ECO:0000256" key="2">
    <source>
        <dbReference type="SAM" id="MobiDB-lite"/>
    </source>
</evidence>
<dbReference type="Gene3D" id="2.130.10.10">
    <property type="entry name" value="YVTN repeat-like/Quinoprotein amine dehydrogenase"/>
    <property type="match status" value="2"/>
</dbReference>
<name>A0ABQ8VZ97_9AGAR</name>